<evidence type="ECO:0000256" key="7">
    <source>
        <dbReference type="ARBA" id="ARBA00022723"/>
    </source>
</evidence>
<keyword evidence="8 15" id="KW-0460">Magnesium</keyword>
<protein>
    <recommendedName>
        <fullName evidence="5 11">Transketolase</fullName>
        <ecNumber evidence="5 11">2.2.1.1</ecNumber>
    </recommendedName>
</protein>
<dbReference type="InterPro" id="IPR049557">
    <property type="entry name" value="Transketolase_CS"/>
</dbReference>
<dbReference type="Pfam" id="PF02779">
    <property type="entry name" value="Transket_pyr"/>
    <property type="match status" value="1"/>
</dbReference>
<evidence type="ECO:0000259" key="17">
    <source>
        <dbReference type="SMART" id="SM00861"/>
    </source>
</evidence>
<reference evidence="18 19" key="1">
    <citation type="submission" date="2018-05" db="EMBL/GenBank/DDBJ databases">
        <title>The draft genome of strain NS-104.</title>
        <authorList>
            <person name="Hang P."/>
            <person name="Jiang J."/>
        </authorList>
    </citation>
    <scope>NUCLEOTIDE SEQUENCE [LARGE SCALE GENOMIC DNA]</scope>
    <source>
        <strain evidence="18 19">NS-104</strain>
    </source>
</reference>
<dbReference type="InterPro" id="IPR005478">
    <property type="entry name" value="Transketolase_bac-like"/>
</dbReference>
<dbReference type="AlphaFoldDB" id="A0A2U2DLJ1"/>
<evidence type="ECO:0000256" key="13">
    <source>
        <dbReference type="PIRSR" id="PIRSR605478-2"/>
    </source>
</evidence>
<evidence type="ECO:0000256" key="10">
    <source>
        <dbReference type="ARBA" id="ARBA00049473"/>
    </source>
</evidence>
<feature type="binding site" evidence="15">
    <location>
        <position position="150"/>
    </location>
    <ligand>
        <name>Mg(2+)</name>
        <dbReference type="ChEBI" id="CHEBI:18420"/>
    </ligand>
</feature>
<sequence>MLANAIRFLTIDSVQEANSGHPGTAMGMADIAEVLWNDFLKHNPGNPGWYDRDRFVQSNGHGSMLTYSLLHLSGYDLSLADLRSHRKMHSKTPGHPEYGITPGVELTTGPLGQGFASAVGMALAERKLALEFNRDGFPIVDHHTYVFAGDGCMMEGISQEAASLAGTLKLDKLVVFYDDNGISIDGEVQDWFADDTALRFRSAGWHVIDMIDGHDAAAVHAAISAAHANKGSPTLICCRTVIGFGSPNKQGKEEAHGAPLGAAEVALTREQLKWPHEAFVLPEEAAQGWDARKRGSDAEAQWNTLFDGYARAHPELAAEFKRRMAGETAPALAKTVSDYTAGLLAAAPVRQPLRKAVSKVLATLSAHLPELIGGSADVSVSTLAWTGQSKSIRPDDFSGNFLHYGVREFGMSAIINGMVAHGGLIPFGAHYLVFSDYSRNAVRMASLMKLRSIFLYTHDSIGVGEDGPTHQPCEQLVALRAIPGMSLWRPGSELEALVAWDEAVRAKGPTVIVAARQDGAAVQHAAGDVEAIRRGGYVVSREAAGQLDAVLVSTGSELDLALKAAETLRGDGLRVRVVSMPNGNIFARQPAEWRQSVLPAGVPTVFVEAASPIYWYQFLKGPGTVIGIDSFGESAPGPEVYRHFDITADRVVREARALLASGSA</sequence>
<comment type="cofactor">
    <cofactor evidence="1">
        <name>Ca(2+)</name>
        <dbReference type="ChEBI" id="CHEBI:29108"/>
    </cofactor>
</comment>
<dbReference type="OrthoDB" id="8732661at2"/>
<feature type="active site" description="Proton donor" evidence="12">
    <location>
        <position position="408"/>
    </location>
</feature>
<comment type="subunit">
    <text evidence="4">Homodimer.</text>
</comment>
<evidence type="ECO:0000256" key="14">
    <source>
        <dbReference type="PIRSR" id="PIRSR605478-3"/>
    </source>
</evidence>
<comment type="cofactor">
    <cofactor evidence="14">
        <name>thiamine diphosphate</name>
        <dbReference type="ChEBI" id="CHEBI:58937"/>
    </cofactor>
    <text evidence="14">Binds 1 thiamine pyrophosphate per subunit. During the reaction, the substrate forms a covalent intermediate with the cofactor.</text>
</comment>
<dbReference type="InterPro" id="IPR005474">
    <property type="entry name" value="Transketolase_N"/>
</dbReference>
<accession>A0A2U2DLJ1</accession>
<dbReference type="EC" id="2.2.1.1" evidence="5 11"/>
<dbReference type="InterPro" id="IPR009014">
    <property type="entry name" value="Transketo_C/PFOR_II"/>
</dbReference>
<feature type="binding site" evidence="13">
    <location>
        <position position="256"/>
    </location>
    <ligand>
        <name>substrate</name>
    </ligand>
</feature>
<dbReference type="Gene3D" id="3.40.50.970">
    <property type="match status" value="2"/>
</dbReference>
<name>A0A2U2DLJ1_9HYPH</name>
<feature type="binding site" evidence="14">
    <location>
        <position position="180"/>
    </location>
    <ligand>
        <name>thiamine diphosphate</name>
        <dbReference type="ChEBI" id="CHEBI:58937"/>
    </ligand>
</feature>
<feature type="binding site" evidence="13">
    <location>
        <position position="470"/>
    </location>
    <ligand>
        <name>substrate</name>
    </ligand>
</feature>
<comment type="cofactor">
    <cofactor evidence="2">
        <name>Co(2+)</name>
        <dbReference type="ChEBI" id="CHEBI:48828"/>
    </cofactor>
</comment>
<feature type="domain" description="Transketolase-like pyrimidine-binding" evidence="17">
    <location>
        <begin position="351"/>
        <end position="522"/>
    </location>
</feature>
<evidence type="ECO:0000256" key="5">
    <source>
        <dbReference type="ARBA" id="ARBA00013152"/>
    </source>
</evidence>
<dbReference type="NCBIfam" id="TIGR00232">
    <property type="entry name" value="tktlase_bact"/>
    <property type="match status" value="1"/>
</dbReference>
<feature type="binding site" evidence="14">
    <location>
        <position position="151"/>
    </location>
    <ligand>
        <name>thiamine diphosphate</name>
        <dbReference type="ChEBI" id="CHEBI:58937"/>
    </ligand>
</feature>
<evidence type="ECO:0000256" key="15">
    <source>
        <dbReference type="PIRSR" id="PIRSR605478-4"/>
    </source>
</evidence>
<feature type="binding site" evidence="13">
    <location>
        <position position="354"/>
    </location>
    <ligand>
        <name>substrate</name>
    </ligand>
</feature>
<evidence type="ECO:0000256" key="4">
    <source>
        <dbReference type="ARBA" id="ARBA00011738"/>
    </source>
</evidence>
<feature type="binding site" evidence="13">
    <location>
        <position position="21"/>
    </location>
    <ligand>
        <name>substrate</name>
    </ligand>
</feature>
<dbReference type="SUPFAM" id="SSF52922">
    <property type="entry name" value="TK C-terminal domain-like"/>
    <property type="match status" value="1"/>
</dbReference>
<proteinExistence type="inferred from homology"/>
<dbReference type="SMART" id="SM00861">
    <property type="entry name" value="Transket_pyr"/>
    <property type="match status" value="1"/>
</dbReference>
<evidence type="ECO:0000256" key="6">
    <source>
        <dbReference type="ARBA" id="ARBA00022679"/>
    </source>
</evidence>
<keyword evidence="6" id="KW-0808">Transferase</keyword>
<dbReference type="Pfam" id="PF22613">
    <property type="entry name" value="Transketolase_C_1"/>
    <property type="match status" value="1"/>
</dbReference>
<dbReference type="PANTHER" id="PTHR43522:SF2">
    <property type="entry name" value="TRANSKETOLASE 1-RELATED"/>
    <property type="match status" value="1"/>
</dbReference>
<evidence type="ECO:0000313" key="18">
    <source>
        <dbReference type="EMBL" id="PWE54176.1"/>
    </source>
</evidence>
<dbReference type="InterPro" id="IPR005475">
    <property type="entry name" value="Transketolase-like_Pyr-bd"/>
</dbReference>
<comment type="caution">
    <text evidence="18">The sequence shown here is derived from an EMBL/GenBank/DDBJ whole genome shotgun (WGS) entry which is preliminary data.</text>
</comment>
<dbReference type="Proteomes" id="UP000245252">
    <property type="component" value="Unassembled WGS sequence"/>
</dbReference>
<dbReference type="InterPro" id="IPR055152">
    <property type="entry name" value="Transketolase-like_C_2"/>
</dbReference>
<dbReference type="GO" id="GO:0004802">
    <property type="term" value="F:transketolase activity"/>
    <property type="evidence" value="ECO:0007669"/>
    <property type="project" value="UniProtKB-UniRule"/>
</dbReference>
<keyword evidence="19" id="KW-1185">Reference proteome</keyword>
<dbReference type="Pfam" id="PF00456">
    <property type="entry name" value="Transketolase_N"/>
    <property type="match status" value="1"/>
</dbReference>
<dbReference type="FunFam" id="3.40.50.970:FF:000004">
    <property type="entry name" value="Transketolase"/>
    <property type="match status" value="1"/>
</dbReference>
<dbReference type="CDD" id="cd07033">
    <property type="entry name" value="TPP_PYR_DXS_TK_like"/>
    <property type="match status" value="1"/>
</dbReference>
<comment type="catalytic activity">
    <reaction evidence="10">
        <text>D-sedoheptulose 7-phosphate + D-glyceraldehyde 3-phosphate = aldehydo-D-ribose 5-phosphate + D-xylulose 5-phosphate</text>
        <dbReference type="Rhea" id="RHEA:10508"/>
        <dbReference type="ChEBI" id="CHEBI:57483"/>
        <dbReference type="ChEBI" id="CHEBI:57737"/>
        <dbReference type="ChEBI" id="CHEBI:58273"/>
        <dbReference type="ChEBI" id="CHEBI:59776"/>
        <dbReference type="EC" id="2.2.1.1"/>
    </reaction>
</comment>
<dbReference type="PANTHER" id="PTHR43522">
    <property type="entry name" value="TRANSKETOLASE"/>
    <property type="match status" value="1"/>
</dbReference>
<evidence type="ECO:0000256" key="11">
    <source>
        <dbReference type="NCBIfam" id="TIGR00232"/>
    </source>
</evidence>
<dbReference type="FunFam" id="3.40.50.920:FF:000003">
    <property type="entry name" value="Transketolase"/>
    <property type="match status" value="1"/>
</dbReference>
<dbReference type="CDD" id="cd02012">
    <property type="entry name" value="TPP_TK"/>
    <property type="match status" value="1"/>
</dbReference>
<evidence type="ECO:0000256" key="16">
    <source>
        <dbReference type="PIRSR" id="PIRSR605478-5"/>
    </source>
</evidence>
<organism evidence="18 19">
    <name type="scientific">Metarhizobium album</name>
    <dbReference type="NCBI Taxonomy" id="2182425"/>
    <lineage>
        <taxon>Bacteria</taxon>
        <taxon>Pseudomonadati</taxon>
        <taxon>Pseudomonadota</taxon>
        <taxon>Alphaproteobacteria</taxon>
        <taxon>Hyphomicrobiales</taxon>
        <taxon>Rhizobiaceae</taxon>
        <taxon>Metarhizobium</taxon>
    </lineage>
</organism>
<gene>
    <name evidence="18" type="primary">tkt</name>
    <name evidence="18" type="ORF">DEM27_20905</name>
</gene>
<dbReference type="InterPro" id="IPR029061">
    <property type="entry name" value="THDP-binding"/>
</dbReference>
<dbReference type="EMBL" id="QFBC01000011">
    <property type="protein sequence ID" value="PWE54176.1"/>
    <property type="molecule type" value="Genomic_DNA"/>
</dbReference>
<feature type="binding site" evidence="15">
    <location>
        <position position="182"/>
    </location>
    <ligand>
        <name>Mg(2+)</name>
        <dbReference type="ChEBI" id="CHEBI:18420"/>
    </ligand>
</feature>
<evidence type="ECO:0000313" key="19">
    <source>
        <dbReference type="Proteomes" id="UP000245252"/>
    </source>
</evidence>
<feature type="binding site" evidence="15">
    <location>
        <position position="180"/>
    </location>
    <ligand>
        <name>Mg(2+)</name>
        <dbReference type="ChEBI" id="CHEBI:18420"/>
    </ligand>
</feature>
<feature type="binding site" evidence="13">
    <location>
        <position position="381"/>
    </location>
    <ligand>
        <name>substrate</name>
    </ligand>
</feature>
<evidence type="ECO:0000256" key="8">
    <source>
        <dbReference type="ARBA" id="ARBA00022842"/>
    </source>
</evidence>
<feature type="binding site" evidence="14">
    <location>
        <begin position="109"/>
        <end position="111"/>
    </location>
    <ligand>
        <name>thiamine diphosphate</name>
        <dbReference type="ChEBI" id="CHEBI:58937"/>
    </ligand>
</feature>
<evidence type="ECO:0000256" key="12">
    <source>
        <dbReference type="PIRSR" id="PIRSR605478-1"/>
    </source>
</evidence>
<feature type="binding site" evidence="14">
    <location>
        <position position="61"/>
    </location>
    <ligand>
        <name>thiamine diphosphate</name>
        <dbReference type="ChEBI" id="CHEBI:58937"/>
    </ligand>
</feature>
<feature type="binding site" evidence="13">
    <location>
        <position position="516"/>
    </location>
    <ligand>
        <name>substrate</name>
    </ligand>
</feature>
<dbReference type="Gene3D" id="3.40.50.920">
    <property type="match status" value="1"/>
</dbReference>
<dbReference type="PROSITE" id="PS00801">
    <property type="entry name" value="TRANSKETOLASE_1"/>
    <property type="match status" value="1"/>
</dbReference>
<evidence type="ECO:0000256" key="3">
    <source>
        <dbReference type="ARBA" id="ARBA00007131"/>
    </source>
</evidence>
<feature type="binding site" evidence="13">
    <location>
        <position position="458"/>
    </location>
    <ligand>
        <name>substrate</name>
    </ligand>
</feature>
<dbReference type="SUPFAM" id="SSF52518">
    <property type="entry name" value="Thiamin diphosphate-binding fold (THDP-binding)"/>
    <property type="match status" value="2"/>
</dbReference>
<keyword evidence="7 15" id="KW-0479">Metal-binding</keyword>
<dbReference type="GO" id="GO:0046872">
    <property type="term" value="F:metal ion binding"/>
    <property type="evidence" value="ECO:0007669"/>
    <property type="project" value="UniProtKB-KW"/>
</dbReference>
<feature type="binding site" evidence="13">
    <location>
        <position position="466"/>
    </location>
    <ligand>
        <name>substrate</name>
    </ligand>
</feature>
<comment type="cofactor">
    <cofactor evidence="15">
        <name>Mg(2+)</name>
        <dbReference type="ChEBI" id="CHEBI:18420"/>
    </cofactor>
    <text evidence="15">Binds 1 Mg(2+) ion per subunit. Can also utilize other divalent metal cations, such as Ca(2+), Mn(2+) and Co(2+).</text>
</comment>
<evidence type="ECO:0000256" key="1">
    <source>
        <dbReference type="ARBA" id="ARBA00001913"/>
    </source>
</evidence>
<keyword evidence="9 14" id="KW-0786">Thiamine pyrophosphate</keyword>
<dbReference type="GO" id="GO:0005829">
    <property type="term" value="C:cytosol"/>
    <property type="evidence" value="ECO:0007669"/>
    <property type="project" value="TreeGrafter"/>
</dbReference>
<evidence type="ECO:0000256" key="9">
    <source>
        <dbReference type="ARBA" id="ARBA00023052"/>
    </source>
</evidence>
<feature type="binding site" evidence="14">
    <location>
        <position position="256"/>
    </location>
    <ligand>
        <name>thiamine diphosphate</name>
        <dbReference type="ChEBI" id="CHEBI:58937"/>
    </ligand>
</feature>
<feature type="site" description="Important for catalytic activity" evidence="16">
    <location>
        <position position="21"/>
    </location>
</feature>
<dbReference type="InterPro" id="IPR033247">
    <property type="entry name" value="Transketolase_fam"/>
</dbReference>
<dbReference type="GO" id="GO:0006098">
    <property type="term" value="P:pentose-phosphate shunt"/>
    <property type="evidence" value="ECO:0007669"/>
    <property type="project" value="TreeGrafter"/>
</dbReference>
<evidence type="ECO:0000256" key="2">
    <source>
        <dbReference type="ARBA" id="ARBA00001941"/>
    </source>
</evidence>
<feature type="site" description="Important for catalytic activity" evidence="16">
    <location>
        <position position="256"/>
    </location>
</feature>
<comment type="similarity">
    <text evidence="3">Belongs to the transketolase family.</text>
</comment>
<feature type="binding site" evidence="14">
    <location>
        <position position="434"/>
    </location>
    <ligand>
        <name>thiamine diphosphate</name>
        <dbReference type="ChEBI" id="CHEBI:58937"/>
    </ligand>
</feature>